<dbReference type="GO" id="GO:0033543">
    <property type="term" value="P:fatty acid beta-oxidation, unsaturated, even number, reductase/isomerase pathway"/>
    <property type="evidence" value="ECO:0007669"/>
    <property type="project" value="TreeGrafter"/>
</dbReference>
<keyword evidence="6" id="KW-0479">Metal-binding</keyword>
<keyword evidence="4" id="KW-0285">Flavoprotein</keyword>
<feature type="non-terminal residue" evidence="11">
    <location>
        <position position="1"/>
    </location>
</feature>
<dbReference type="InterPro" id="IPR001155">
    <property type="entry name" value="OxRdtase_FMN_N"/>
</dbReference>
<name>A0A381VWH5_9ZZZZ</name>
<dbReference type="SUPFAM" id="SSF51971">
    <property type="entry name" value="Nucleotide-binding domain"/>
    <property type="match status" value="1"/>
</dbReference>
<sequence length="685" mass="73128">VTDPLLQPFDLAGLRLRNRIFSSSHSPGYNVDGTPSDRYVRYHEEKARGGIGLTMIGGSSNVSVDSASLWGQLNFATDAVVDPLAAMAERVHAHGTAIMCQLTHMGRRNVSNDGDWLPTIAPSPIREPMHRFWPKEAEPWDLARVVADFAAAARRVADSGLDGIELLATSHLLDQFWSPLVNRRTDGYGGSLDNRLRFTIEVLEAVREAVDGRLLVGLRMLGTEDQIGGLDEEDCCAIAVRLAGSSLLDFLNVAGPALATDQGLSRAIPPAGTPLAPYLPVAAAVRSATDLPLLHATRIIDPATARHAVESGAVDLVGMTRAHFADPHLVAKLERGEPQRIRACVGASLCINRLHLGLDSVCIQNPATGREGTVPQLVVRSDGHRRRVVVVGGGPGGLEAARTAAERGHTVVLFEAQDRLGGQLALMARAGERQREVASLLDWLVNEVALAGVEVRLSTPVDASDVLAEVPDVVIVAAGGSPEVSYLEVGADLVCTAWDVLGGSARPEGRVLVYDDHGAERGLAVVEFLVEKAELLGVSDVEVVTPDRHVGLDLATPLGPTYLRMLYEGGVTMTSDHRLVAVESIDNGSLQAVMRNEYTRVEVNRVVDAVVVEHGVVPDEDLYVALREASANHGVVDLEALIGGRAQPAFTGTDGGYLLYRVGDCVASRDVASALLDARRLLQHL</sequence>
<dbReference type="EMBL" id="UINC01009984">
    <property type="protein sequence ID" value="SVA44592.1"/>
    <property type="molecule type" value="Genomic_DNA"/>
</dbReference>
<feature type="domain" description="NADH:flavin oxidoreductase/NADH oxidase N-terminal" evidence="10">
    <location>
        <begin position="5"/>
        <end position="338"/>
    </location>
</feature>
<dbReference type="PANTHER" id="PTHR42917">
    <property type="entry name" value="2,4-DIENOYL-COA REDUCTASE"/>
    <property type="match status" value="1"/>
</dbReference>
<comment type="cofactor">
    <cofactor evidence="1">
        <name>FMN</name>
        <dbReference type="ChEBI" id="CHEBI:58210"/>
    </cofactor>
</comment>
<proteinExistence type="inferred from homology"/>
<evidence type="ECO:0000256" key="9">
    <source>
        <dbReference type="ARBA" id="ARBA00023014"/>
    </source>
</evidence>
<dbReference type="PANTHER" id="PTHR42917:SF2">
    <property type="entry name" value="2,4-DIENOYL-COA REDUCTASE [(2E)-ENOYL-COA-PRODUCING]"/>
    <property type="match status" value="1"/>
</dbReference>
<dbReference type="AlphaFoldDB" id="A0A381VWH5"/>
<keyword evidence="7" id="KW-0560">Oxidoreductase</keyword>
<comment type="similarity">
    <text evidence="3">In the N-terminal section; belongs to the NADH:flavin oxidoreductase/NADH oxidase family.</text>
</comment>
<gene>
    <name evidence="11" type="ORF">METZ01_LOCUS97446</name>
</gene>
<accession>A0A381VWH5</accession>
<evidence type="ECO:0000256" key="1">
    <source>
        <dbReference type="ARBA" id="ARBA00001917"/>
    </source>
</evidence>
<dbReference type="GO" id="GO:0051536">
    <property type="term" value="F:iron-sulfur cluster binding"/>
    <property type="evidence" value="ECO:0007669"/>
    <property type="project" value="UniProtKB-KW"/>
</dbReference>
<organism evidence="11">
    <name type="scientific">marine metagenome</name>
    <dbReference type="NCBI Taxonomy" id="408172"/>
    <lineage>
        <taxon>unclassified sequences</taxon>
        <taxon>metagenomes</taxon>
        <taxon>ecological metagenomes</taxon>
    </lineage>
</organism>
<dbReference type="SUPFAM" id="SSF51905">
    <property type="entry name" value="FAD/NAD(P)-binding domain"/>
    <property type="match status" value="1"/>
</dbReference>
<dbReference type="GO" id="GO:0008670">
    <property type="term" value="F:2,4-dienoyl-CoA reductase (NADPH) activity"/>
    <property type="evidence" value="ECO:0007669"/>
    <property type="project" value="TreeGrafter"/>
</dbReference>
<dbReference type="CDD" id="cd04734">
    <property type="entry name" value="OYE_like_3_FMN"/>
    <property type="match status" value="1"/>
</dbReference>
<evidence type="ECO:0000256" key="6">
    <source>
        <dbReference type="ARBA" id="ARBA00022723"/>
    </source>
</evidence>
<dbReference type="PRINTS" id="PR00368">
    <property type="entry name" value="FADPNR"/>
</dbReference>
<dbReference type="SUPFAM" id="SSF51395">
    <property type="entry name" value="FMN-linked oxidoreductases"/>
    <property type="match status" value="1"/>
</dbReference>
<evidence type="ECO:0000256" key="8">
    <source>
        <dbReference type="ARBA" id="ARBA00023004"/>
    </source>
</evidence>
<evidence type="ECO:0000256" key="5">
    <source>
        <dbReference type="ARBA" id="ARBA00022643"/>
    </source>
</evidence>
<dbReference type="InterPro" id="IPR036188">
    <property type="entry name" value="FAD/NAD-bd_sf"/>
</dbReference>
<dbReference type="Pfam" id="PF00724">
    <property type="entry name" value="Oxidored_FMN"/>
    <property type="match status" value="1"/>
</dbReference>
<dbReference type="InterPro" id="IPR013785">
    <property type="entry name" value="Aldolase_TIM"/>
</dbReference>
<dbReference type="Gene3D" id="3.20.20.70">
    <property type="entry name" value="Aldolase class I"/>
    <property type="match status" value="1"/>
</dbReference>
<dbReference type="InterPro" id="IPR051793">
    <property type="entry name" value="NADH:flavin_oxidoreductase"/>
</dbReference>
<evidence type="ECO:0000256" key="4">
    <source>
        <dbReference type="ARBA" id="ARBA00022630"/>
    </source>
</evidence>
<evidence type="ECO:0000256" key="7">
    <source>
        <dbReference type="ARBA" id="ARBA00023002"/>
    </source>
</evidence>
<evidence type="ECO:0000259" key="10">
    <source>
        <dbReference type="Pfam" id="PF00724"/>
    </source>
</evidence>
<dbReference type="GO" id="GO:0046872">
    <property type="term" value="F:metal ion binding"/>
    <property type="evidence" value="ECO:0007669"/>
    <property type="project" value="UniProtKB-KW"/>
</dbReference>
<dbReference type="Gene3D" id="3.50.50.60">
    <property type="entry name" value="FAD/NAD(P)-binding domain"/>
    <property type="match status" value="1"/>
</dbReference>
<keyword evidence="5" id="KW-0288">FMN</keyword>
<dbReference type="Pfam" id="PF12831">
    <property type="entry name" value="FAD_oxidored"/>
    <property type="match status" value="1"/>
</dbReference>
<evidence type="ECO:0000256" key="3">
    <source>
        <dbReference type="ARBA" id="ARBA00011048"/>
    </source>
</evidence>
<dbReference type="GO" id="GO:0010181">
    <property type="term" value="F:FMN binding"/>
    <property type="evidence" value="ECO:0007669"/>
    <property type="project" value="InterPro"/>
</dbReference>
<dbReference type="Gene3D" id="3.40.50.720">
    <property type="entry name" value="NAD(P)-binding Rossmann-like Domain"/>
    <property type="match status" value="1"/>
</dbReference>
<comment type="cofactor">
    <cofactor evidence="2">
        <name>[4Fe-4S] cluster</name>
        <dbReference type="ChEBI" id="CHEBI:49883"/>
    </cofactor>
</comment>
<keyword evidence="9" id="KW-0411">Iron-sulfur</keyword>
<reference evidence="11" key="1">
    <citation type="submission" date="2018-05" db="EMBL/GenBank/DDBJ databases">
        <authorList>
            <person name="Lanie J.A."/>
            <person name="Ng W.-L."/>
            <person name="Kazmierczak K.M."/>
            <person name="Andrzejewski T.M."/>
            <person name="Davidsen T.M."/>
            <person name="Wayne K.J."/>
            <person name="Tettelin H."/>
            <person name="Glass J.I."/>
            <person name="Rusch D."/>
            <person name="Podicherti R."/>
            <person name="Tsui H.-C.T."/>
            <person name="Winkler M.E."/>
        </authorList>
    </citation>
    <scope>NUCLEOTIDE SEQUENCE</scope>
</reference>
<dbReference type="PRINTS" id="PR00411">
    <property type="entry name" value="PNDRDTASEI"/>
</dbReference>
<evidence type="ECO:0000256" key="2">
    <source>
        <dbReference type="ARBA" id="ARBA00001966"/>
    </source>
</evidence>
<keyword evidence="8" id="KW-0408">Iron</keyword>
<protein>
    <recommendedName>
        <fullName evidence="10">NADH:flavin oxidoreductase/NADH oxidase N-terminal domain-containing protein</fullName>
    </recommendedName>
</protein>
<evidence type="ECO:0000313" key="11">
    <source>
        <dbReference type="EMBL" id="SVA44592.1"/>
    </source>
</evidence>